<feature type="transmembrane region" description="Helical" evidence="11">
    <location>
        <begin position="133"/>
        <end position="155"/>
    </location>
</feature>
<name>B3RP87_TRIAD</name>
<feature type="transmembrane region" description="Helical" evidence="11">
    <location>
        <begin position="34"/>
        <end position="55"/>
    </location>
</feature>
<dbReference type="PANTHER" id="PTHR11247">
    <property type="entry name" value="PALMITOYL-PROTEIN THIOESTERASE/DOLICHYLDIPHOSPHATASE 1"/>
    <property type="match status" value="1"/>
</dbReference>
<dbReference type="PANTHER" id="PTHR11247:SF1">
    <property type="entry name" value="DOLICHYLDIPHOSPHATASE 1"/>
    <property type="match status" value="1"/>
</dbReference>
<comment type="subcellular location">
    <subcellularLocation>
        <location evidence="1 11">Endoplasmic reticulum membrane</location>
        <topology evidence="1 11">Multi-pass membrane protein</topology>
    </subcellularLocation>
</comment>
<dbReference type="eggNOG" id="KOG3146">
    <property type="taxonomic scope" value="Eukaryota"/>
</dbReference>
<evidence type="ECO:0000256" key="10">
    <source>
        <dbReference type="ARBA" id="ARBA00047349"/>
    </source>
</evidence>
<keyword evidence="4 11" id="KW-0812">Transmembrane</keyword>
<evidence type="ECO:0000256" key="5">
    <source>
        <dbReference type="ARBA" id="ARBA00022801"/>
    </source>
</evidence>
<organism evidence="13 14">
    <name type="scientific">Trichoplax adhaerens</name>
    <name type="common">Trichoplax reptans</name>
    <dbReference type="NCBI Taxonomy" id="10228"/>
    <lineage>
        <taxon>Eukaryota</taxon>
        <taxon>Metazoa</taxon>
        <taxon>Placozoa</taxon>
        <taxon>Uniplacotomia</taxon>
        <taxon>Trichoplacea</taxon>
        <taxon>Trichoplacidae</taxon>
        <taxon>Trichoplax</taxon>
    </lineage>
</organism>
<evidence type="ECO:0000256" key="2">
    <source>
        <dbReference type="ARBA" id="ARBA00004922"/>
    </source>
</evidence>
<dbReference type="GeneID" id="6751196"/>
<dbReference type="Pfam" id="PF01569">
    <property type="entry name" value="PAP2"/>
    <property type="match status" value="1"/>
</dbReference>
<feature type="domain" description="Phosphatidic acid phosphatase type 2/haloperoxidase" evidence="12">
    <location>
        <begin position="61"/>
        <end position="178"/>
    </location>
</feature>
<comment type="catalytic activity">
    <reaction evidence="10 11">
        <text>a di-trans,poly-cis-dolichyl diphosphate + H2O = a di-trans,poly-cis-dolichyl phosphate + phosphate + H(+)</text>
        <dbReference type="Rhea" id="RHEA:14385"/>
        <dbReference type="Rhea" id="RHEA-COMP:19498"/>
        <dbReference type="Rhea" id="RHEA-COMP:19506"/>
        <dbReference type="ChEBI" id="CHEBI:15377"/>
        <dbReference type="ChEBI" id="CHEBI:15378"/>
        <dbReference type="ChEBI" id="CHEBI:43474"/>
        <dbReference type="ChEBI" id="CHEBI:57497"/>
        <dbReference type="ChEBI" id="CHEBI:57683"/>
        <dbReference type="EC" id="3.6.1.43"/>
    </reaction>
</comment>
<dbReference type="OrthoDB" id="302705at2759"/>
<dbReference type="STRING" id="10228.B3RP87"/>
<accession>B3RP87</accession>
<reference evidence="13 14" key="1">
    <citation type="journal article" date="2008" name="Nature">
        <title>The Trichoplax genome and the nature of placozoans.</title>
        <authorList>
            <person name="Srivastava M."/>
            <person name="Begovic E."/>
            <person name="Chapman J."/>
            <person name="Putnam N.H."/>
            <person name="Hellsten U."/>
            <person name="Kawashima T."/>
            <person name="Kuo A."/>
            <person name="Mitros T."/>
            <person name="Salamov A."/>
            <person name="Carpenter M.L."/>
            <person name="Signorovitch A.Y."/>
            <person name="Moreno M.A."/>
            <person name="Kamm K."/>
            <person name="Grimwood J."/>
            <person name="Schmutz J."/>
            <person name="Shapiro H."/>
            <person name="Grigoriev I.V."/>
            <person name="Buss L.W."/>
            <person name="Schierwater B."/>
            <person name="Dellaporta S.L."/>
            <person name="Rokhsar D.S."/>
        </authorList>
    </citation>
    <scope>NUCLEOTIDE SEQUENCE [LARGE SCALE GENOMIC DNA]</scope>
    <source>
        <strain evidence="13 14">Grell-BS-1999</strain>
    </source>
</reference>
<dbReference type="GO" id="GO:0047874">
    <property type="term" value="F:dolichyldiphosphatase activity"/>
    <property type="evidence" value="ECO:0000318"/>
    <property type="project" value="GO_Central"/>
</dbReference>
<dbReference type="RefSeq" id="XP_002109426.1">
    <property type="nucleotide sequence ID" value="XM_002109390.1"/>
</dbReference>
<dbReference type="Gene3D" id="1.20.144.10">
    <property type="entry name" value="Phosphatidic acid phosphatase type 2/haloperoxidase"/>
    <property type="match status" value="1"/>
</dbReference>
<dbReference type="SMART" id="SM00014">
    <property type="entry name" value="acidPPc"/>
    <property type="match status" value="1"/>
</dbReference>
<feature type="transmembrane region" description="Helical" evidence="11">
    <location>
        <begin position="161"/>
        <end position="180"/>
    </location>
</feature>
<dbReference type="FunCoup" id="B3RP87">
    <property type="interactions" value="1306"/>
</dbReference>
<comment type="pathway">
    <text evidence="2 11">Protein modification; protein glycosylation.</text>
</comment>
<evidence type="ECO:0000313" key="14">
    <source>
        <dbReference type="Proteomes" id="UP000009022"/>
    </source>
</evidence>
<dbReference type="Proteomes" id="UP000009022">
    <property type="component" value="Unassembled WGS sequence"/>
</dbReference>
<keyword evidence="6 11" id="KW-0256">Endoplasmic reticulum</keyword>
<keyword evidence="8 11" id="KW-0472">Membrane</keyword>
<evidence type="ECO:0000256" key="4">
    <source>
        <dbReference type="ARBA" id="ARBA00022692"/>
    </source>
</evidence>
<protein>
    <recommendedName>
        <fullName evidence="11">Dolichyldiphosphatase</fullName>
        <ecNumber evidence="11">3.6.1.43</ecNumber>
    </recommendedName>
</protein>
<dbReference type="OMA" id="LTVYQHE"/>
<comment type="function">
    <text evidence="9 11">Required for efficient N-glycosylation. Necessary for maintaining optimal levels of dolichol-linked oligosaccharides. Hydrolyzes dolichyl pyrophosphate at a very high rate and dolichyl monophosphate at a much lower rate. Does not act on phosphatidate.</text>
</comment>
<dbReference type="SUPFAM" id="SSF48317">
    <property type="entry name" value="Acid phosphatase/Vanadium-dependent haloperoxidase"/>
    <property type="match status" value="1"/>
</dbReference>
<dbReference type="GO" id="GO:0006487">
    <property type="term" value="P:protein N-linked glycosylation"/>
    <property type="evidence" value="ECO:0000318"/>
    <property type="project" value="GO_Central"/>
</dbReference>
<dbReference type="InterPro" id="IPR036938">
    <property type="entry name" value="PAP2/HPO_sf"/>
</dbReference>
<dbReference type="EMBL" id="DS985242">
    <property type="protein sequence ID" value="EDV27592.1"/>
    <property type="molecule type" value="Genomic_DNA"/>
</dbReference>
<dbReference type="EC" id="3.6.1.43" evidence="11"/>
<dbReference type="AlphaFoldDB" id="B3RP87"/>
<evidence type="ECO:0000256" key="7">
    <source>
        <dbReference type="ARBA" id="ARBA00022989"/>
    </source>
</evidence>
<keyword evidence="7 11" id="KW-1133">Transmembrane helix</keyword>
<comment type="similarity">
    <text evidence="3 11">Belongs to the dolichyldiphosphatase family.</text>
</comment>
<dbReference type="KEGG" id="tad:TRIADDRAFT_53442"/>
<evidence type="ECO:0000256" key="11">
    <source>
        <dbReference type="RuleBase" id="RU367078"/>
    </source>
</evidence>
<dbReference type="InterPro" id="IPR039667">
    <property type="entry name" value="Dolichyldiphosphatase_PAP2"/>
</dbReference>
<dbReference type="InterPro" id="IPR000326">
    <property type="entry name" value="PAP2/HPO"/>
</dbReference>
<evidence type="ECO:0000256" key="9">
    <source>
        <dbReference type="ARBA" id="ARBA00024907"/>
    </source>
</evidence>
<keyword evidence="5 11" id="KW-0378">Hydrolase</keyword>
<dbReference type="FunFam" id="1.20.144.10:FF:000003">
    <property type="entry name" value="Dolichyldiphosphatase 1"/>
    <property type="match status" value="1"/>
</dbReference>
<proteinExistence type="inferred from homology"/>
<evidence type="ECO:0000259" key="12">
    <source>
        <dbReference type="SMART" id="SM00014"/>
    </source>
</evidence>
<evidence type="ECO:0000256" key="6">
    <source>
        <dbReference type="ARBA" id="ARBA00022824"/>
    </source>
</evidence>
<dbReference type="CTD" id="6751196"/>
<evidence type="ECO:0000256" key="8">
    <source>
        <dbReference type="ARBA" id="ARBA00023136"/>
    </source>
</evidence>
<dbReference type="GO" id="GO:0005789">
    <property type="term" value="C:endoplasmic reticulum membrane"/>
    <property type="evidence" value="ECO:0000318"/>
    <property type="project" value="GO_Central"/>
</dbReference>
<feature type="transmembrane region" description="Helical" evidence="11">
    <location>
        <begin position="102"/>
        <end position="121"/>
    </location>
</feature>
<dbReference type="InParanoid" id="B3RP87"/>
<gene>
    <name evidence="13" type="ORF">TRIADDRAFT_53442</name>
</gene>
<dbReference type="CDD" id="cd03382">
    <property type="entry name" value="PAP2_dolichyldiphosphatase"/>
    <property type="match status" value="1"/>
</dbReference>
<keyword evidence="14" id="KW-1185">Reference proteome</keyword>
<evidence type="ECO:0000256" key="1">
    <source>
        <dbReference type="ARBA" id="ARBA00004477"/>
    </source>
</evidence>
<evidence type="ECO:0000313" key="13">
    <source>
        <dbReference type="EMBL" id="EDV27592.1"/>
    </source>
</evidence>
<dbReference type="PhylomeDB" id="B3RP87"/>
<evidence type="ECO:0000256" key="3">
    <source>
        <dbReference type="ARBA" id="ARBA00005518"/>
    </source>
</evidence>
<dbReference type="UniPathway" id="UPA00378"/>
<dbReference type="HOGENOM" id="CLU_074922_1_2_1"/>
<sequence length="195" mass="21846">MAASPCHDQAGPIMWKAVSLTYVEYPAGDLIGKLLAYSSLMPVFIGVSFVTLILFKRDLHTMSFFFGLVLNEITSLAIKYSVRQPRPCRSSEDLATEFGMPSSHAQFMGFFAVYFILLLNVRAYALSSSDRLWNIAISAEVAAIAIVVSYSRIYLMYHTTMQVLVGFLLGTLLGVLWFLVNRLFLAPKFFTIASW</sequence>